<evidence type="ECO:0000256" key="6">
    <source>
        <dbReference type="ARBA" id="ARBA00022723"/>
    </source>
</evidence>
<keyword evidence="8 10" id="KW-0012">Acyltransferase</keyword>
<evidence type="ECO:0000256" key="2">
    <source>
        <dbReference type="ARBA" id="ARBA00007342"/>
    </source>
</evidence>
<keyword evidence="12" id="KW-1185">Reference proteome</keyword>
<reference evidence="11 12" key="1">
    <citation type="submission" date="2015-06" db="EMBL/GenBank/DDBJ databases">
        <title>Draft genome sequence of beer spoilage bacterium Megasphaera cerevisiae type strain 20462.</title>
        <authorList>
            <person name="Kutumbaka K."/>
            <person name="Pasmowitz J."/>
            <person name="Mategko J."/>
            <person name="Reyes D."/>
            <person name="Friedrich A."/>
            <person name="Han S."/>
            <person name="Martens-Habbena W."/>
            <person name="Neal-McKinney J."/>
            <person name="Janagama H.K."/>
            <person name="Nadala C."/>
            <person name="Samadpour M."/>
        </authorList>
    </citation>
    <scope>NUCLEOTIDE SEQUENCE [LARGE SCALE GENOMIC DNA]</scope>
    <source>
        <strain evidence="11 12">DSM 20462</strain>
    </source>
</reference>
<evidence type="ECO:0000313" key="12">
    <source>
        <dbReference type="Proteomes" id="UP000036503"/>
    </source>
</evidence>
<organism evidence="11 12">
    <name type="scientific">Megasphaera cerevisiae DSM 20462</name>
    <dbReference type="NCBI Taxonomy" id="1122219"/>
    <lineage>
        <taxon>Bacteria</taxon>
        <taxon>Bacillati</taxon>
        <taxon>Bacillota</taxon>
        <taxon>Negativicutes</taxon>
        <taxon>Veillonellales</taxon>
        <taxon>Veillonellaceae</taxon>
        <taxon>Megasphaera</taxon>
    </lineage>
</organism>
<keyword evidence="7" id="KW-0862">Zinc</keyword>
<proteinExistence type="inferred from homology"/>
<dbReference type="EMBL" id="LEKT01000010">
    <property type="protein sequence ID" value="KMO87078.1"/>
    <property type="molecule type" value="Genomic_DNA"/>
</dbReference>
<gene>
    <name evidence="11" type="ORF">AB840_04760</name>
</gene>
<protein>
    <recommendedName>
        <fullName evidence="4 10">Phosphate propanoyltransferase</fullName>
        <ecNumber evidence="3 10">2.3.1.222</ecNumber>
    </recommendedName>
</protein>
<evidence type="ECO:0000256" key="7">
    <source>
        <dbReference type="ARBA" id="ARBA00022833"/>
    </source>
</evidence>
<dbReference type="PATRIC" id="fig|1122219.3.peg.3467"/>
<dbReference type="GO" id="GO:0051144">
    <property type="term" value="P:1,2-propanediol catabolic process"/>
    <property type="evidence" value="ECO:0007669"/>
    <property type="project" value="UniProtKB-UniPathway"/>
</dbReference>
<dbReference type="OrthoDB" id="9784365at2"/>
<dbReference type="Proteomes" id="UP000036503">
    <property type="component" value="Unassembled WGS sequence"/>
</dbReference>
<keyword evidence="5 10" id="KW-0808">Transferase</keyword>
<evidence type="ECO:0000256" key="9">
    <source>
        <dbReference type="ARBA" id="ARBA00047589"/>
    </source>
</evidence>
<dbReference type="RefSeq" id="WP_048513695.1">
    <property type="nucleotide sequence ID" value="NZ_FUXD01000014.1"/>
</dbReference>
<sequence>MSQEDLTNLIKKTLIEKINYYEKFKIKVGVSNHHVHLSRADLDTLYGEHYALTKKSELGQPGQFAANETVTIKGPKGEFKNVRILGPIRPESQVEISKTDGRRLGVNAPITLSGHLDGTPGITLIGPRGTVHMKQGVIIAKRHIHMTPAQAEERDLANGEIVNVETFGERHGVLGDVVIRVSDKSALEIHVDVDEANACSLSNKDYVMISPNR</sequence>
<dbReference type="UniPathway" id="UPA00621"/>
<dbReference type="GO" id="GO:0016747">
    <property type="term" value="F:acyltransferase activity, transferring groups other than amino-acyl groups"/>
    <property type="evidence" value="ECO:0007669"/>
    <property type="project" value="InterPro"/>
</dbReference>
<comment type="function">
    <text evidence="10">Involved in 1,2-propanediol (1,2-PD) degradation by catalyzing the conversion of propanoyl-CoA to propanoyl-phosphate.</text>
</comment>
<accession>A0A0J6WXY1</accession>
<evidence type="ECO:0000256" key="3">
    <source>
        <dbReference type="ARBA" id="ARBA00012206"/>
    </source>
</evidence>
<keyword evidence="6" id="KW-0479">Metal-binding</keyword>
<evidence type="ECO:0000256" key="4">
    <source>
        <dbReference type="ARBA" id="ARBA00020837"/>
    </source>
</evidence>
<dbReference type="AlphaFoldDB" id="A0A0J6WXY1"/>
<dbReference type="EC" id="2.3.1.222" evidence="3 10"/>
<dbReference type="Pfam" id="PF06130">
    <property type="entry name" value="PTAC"/>
    <property type="match status" value="1"/>
</dbReference>
<evidence type="ECO:0000256" key="8">
    <source>
        <dbReference type="ARBA" id="ARBA00023315"/>
    </source>
</evidence>
<comment type="cofactor">
    <cofactor evidence="1">
        <name>Zn(2+)</name>
        <dbReference type="ChEBI" id="CHEBI:29105"/>
    </cofactor>
</comment>
<evidence type="ECO:0000256" key="10">
    <source>
        <dbReference type="PIRNR" id="PIRNR010130"/>
    </source>
</evidence>
<dbReference type="NCBIfam" id="NF011652">
    <property type="entry name" value="PRK15070.1"/>
    <property type="match status" value="1"/>
</dbReference>
<comment type="pathway">
    <text evidence="10">Polyol metabolism; 1,2-propanediol degradation.</text>
</comment>
<dbReference type="InterPro" id="IPR008300">
    <property type="entry name" value="PTAC"/>
</dbReference>
<dbReference type="GO" id="GO:0046872">
    <property type="term" value="F:metal ion binding"/>
    <property type="evidence" value="ECO:0007669"/>
    <property type="project" value="UniProtKB-KW"/>
</dbReference>
<evidence type="ECO:0000256" key="1">
    <source>
        <dbReference type="ARBA" id="ARBA00001947"/>
    </source>
</evidence>
<dbReference type="PIRSF" id="PIRSF010130">
    <property type="entry name" value="PduL"/>
    <property type="match status" value="1"/>
</dbReference>
<dbReference type="STRING" id="39029.BSR42_07320"/>
<comment type="catalytic activity">
    <reaction evidence="9 10">
        <text>propanoyl-CoA + phosphate = propanoyl phosphate + CoA</text>
        <dbReference type="Rhea" id="RHEA:28046"/>
        <dbReference type="ChEBI" id="CHEBI:43474"/>
        <dbReference type="ChEBI" id="CHEBI:57287"/>
        <dbReference type="ChEBI" id="CHEBI:57392"/>
        <dbReference type="ChEBI" id="CHEBI:58933"/>
        <dbReference type="EC" id="2.3.1.222"/>
    </reaction>
</comment>
<dbReference type="PANTHER" id="PTHR39453">
    <property type="entry name" value="PHOSPHATE PROPANOYLTRANSFERASE"/>
    <property type="match status" value="1"/>
</dbReference>
<evidence type="ECO:0000313" key="11">
    <source>
        <dbReference type="EMBL" id="KMO87078.1"/>
    </source>
</evidence>
<dbReference type="PANTHER" id="PTHR39453:SF1">
    <property type="entry name" value="PHOSPHATE PROPANOYLTRANSFERASE"/>
    <property type="match status" value="1"/>
</dbReference>
<dbReference type="InParanoid" id="A0A0J6WXY1"/>
<comment type="caution">
    <text evidence="11">The sequence shown here is derived from an EMBL/GenBank/DDBJ whole genome shotgun (WGS) entry which is preliminary data.</text>
</comment>
<name>A0A0J6WXY1_9FIRM</name>
<comment type="similarity">
    <text evidence="2 10">Belongs to the PduL family.</text>
</comment>
<evidence type="ECO:0000256" key="5">
    <source>
        <dbReference type="ARBA" id="ARBA00022679"/>
    </source>
</evidence>